<comment type="function">
    <text evidence="1">This protein catalyzes the committed step to the synthesis of the acidic phospholipids.</text>
</comment>
<evidence type="ECO:0000313" key="20">
    <source>
        <dbReference type="Proteomes" id="UP000824265"/>
    </source>
</evidence>
<evidence type="ECO:0000256" key="16">
    <source>
        <dbReference type="ARBA" id="ARBA00048586"/>
    </source>
</evidence>
<evidence type="ECO:0000256" key="17">
    <source>
        <dbReference type="RuleBase" id="RU003750"/>
    </source>
</evidence>
<evidence type="ECO:0000256" key="10">
    <source>
        <dbReference type="ARBA" id="ARBA00022989"/>
    </source>
</evidence>
<evidence type="ECO:0000256" key="8">
    <source>
        <dbReference type="ARBA" id="ARBA00022679"/>
    </source>
</evidence>
<dbReference type="InterPro" id="IPR050324">
    <property type="entry name" value="CDP-alcohol_PTase-I"/>
</dbReference>
<feature type="transmembrane region" description="Helical" evidence="18">
    <location>
        <begin position="12"/>
        <end position="33"/>
    </location>
</feature>
<evidence type="ECO:0000313" key="19">
    <source>
        <dbReference type="EMBL" id="HIW80636.1"/>
    </source>
</evidence>
<dbReference type="Gene3D" id="1.20.120.1760">
    <property type="match status" value="1"/>
</dbReference>
<evidence type="ECO:0000256" key="12">
    <source>
        <dbReference type="ARBA" id="ARBA00023136"/>
    </source>
</evidence>
<keyword evidence="7" id="KW-0444">Lipid biosynthesis</keyword>
<keyword evidence="11" id="KW-0443">Lipid metabolism</keyword>
<dbReference type="EMBL" id="DXGH01000020">
    <property type="protein sequence ID" value="HIW80636.1"/>
    <property type="molecule type" value="Genomic_DNA"/>
</dbReference>
<comment type="catalytic activity">
    <reaction evidence="16">
        <text>a CDP-1,2-diacyl-sn-glycerol + sn-glycerol 3-phosphate = a 1,2-diacyl-sn-glycero-3-phospho-(1'-sn-glycero-3'-phosphate) + CMP + H(+)</text>
        <dbReference type="Rhea" id="RHEA:12593"/>
        <dbReference type="ChEBI" id="CHEBI:15378"/>
        <dbReference type="ChEBI" id="CHEBI:57597"/>
        <dbReference type="ChEBI" id="CHEBI:58332"/>
        <dbReference type="ChEBI" id="CHEBI:60110"/>
        <dbReference type="ChEBI" id="CHEBI:60377"/>
        <dbReference type="EC" id="2.7.8.5"/>
    </reaction>
</comment>
<dbReference type="GO" id="GO:0008444">
    <property type="term" value="F:CDP-diacylglycerol-glycerol-3-phosphate 3-phosphatidyltransferase activity"/>
    <property type="evidence" value="ECO:0007669"/>
    <property type="project" value="UniProtKB-EC"/>
</dbReference>
<sequence>MKDKRKEYFSIPNLLGYFRILLVPVYLFLYARAESTRDYYAAAGVMLLSFFTDFLDGKIARKFHMITEFGKILDPVADKITQGALALSFAFRYPAVSVLLLVFVLKELIMGALGLYMMRRGYRMNGASMHGKVCTALLDGVMLILLLAVDIPYLAVNLLTGACMAVMLISLTLYLKMYYSVFRDMKKSGDQKNKAKRHSAE</sequence>
<dbReference type="InterPro" id="IPR000462">
    <property type="entry name" value="CDP-OH_P_trans"/>
</dbReference>
<evidence type="ECO:0000256" key="13">
    <source>
        <dbReference type="ARBA" id="ARBA00023209"/>
    </source>
</evidence>
<keyword evidence="14" id="KW-1208">Phospholipid metabolism</keyword>
<evidence type="ECO:0000256" key="1">
    <source>
        <dbReference type="ARBA" id="ARBA00003973"/>
    </source>
</evidence>
<comment type="subcellular location">
    <subcellularLocation>
        <location evidence="2">Membrane</location>
        <topology evidence="2">Multi-pass membrane protein</topology>
    </subcellularLocation>
</comment>
<reference evidence="19" key="1">
    <citation type="journal article" date="2021" name="PeerJ">
        <title>Extensive microbial diversity within the chicken gut microbiome revealed by metagenomics and culture.</title>
        <authorList>
            <person name="Gilroy R."/>
            <person name="Ravi A."/>
            <person name="Getino M."/>
            <person name="Pursley I."/>
            <person name="Horton D.L."/>
            <person name="Alikhan N.F."/>
            <person name="Baker D."/>
            <person name="Gharbi K."/>
            <person name="Hall N."/>
            <person name="Watson M."/>
            <person name="Adriaenssens E.M."/>
            <person name="Foster-Nyarko E."/>
            <person name="Jarju S."/>
            <person name="Secka A."/>
            <person name="Antonio M."/>
            <person name="Oren A."/>
            <person name="Chaudhuri R.R."/>
            <person name="La Ragione R."/>
            <person name="Hildebrand F."/>
            <person name="Pallen M.J."/>
        </authorList>
    </citation>
    <scope>NUCLEOTIDE SEQUENCE</scope>
    <source>
        <strain evidence="19">CHK195-6426</strain>
    </source>
</reference>
<gene>
    <name evidence="19" type="ORF">H9742_03765</name>
</gene>
<dbReference type="PANTHER" id="PTHR14269:SF62">
    <property type="entry name" value="CDP-DIACYLGLYCEROL--GLYCEROL-3-PHOSPHATE 3-PHOSPHATIDYLTRANSFERASE 1, CHLOROPLASTIC"/>
    <property type="match status" value="1"/>
</dbReference>
<evidence type="ECO:0000256" key="4">
    <source>
        <dbReference type="ARBA" id="ARBA00010441"/>
    </source>
</evidence>
<feature type="transmembrane region" description="Helical" evidence="18">
    <location>
        <begin position="99"/>
        <end position="118"/>
    </location>
</feature>
<evidence type="ECO:0000256" key="7">
    <source>
        <dbReference type="ARBA" id="ARBA00022516"/>
    </source>
</evidence>
<comment type="caution">
    <text evidence="19">The sequence shown here is derived from an EMBL/GenBank/DDBJ whole genome shotgun (WGS) entry which is preliminary data.</text>
</comment>
<evidence type="ECO:0000256" key="6">
    <source>
        <dbReference type="ARBA" id="ARBA00014944"/>
    </source>
</evidence>
<dbReference type="PANTHER" id="PTHR14269">
    <property type="entry name" value="CDP-DIACYLGLYCEROL--GLYCEROL-3-PHOSPHATE 3-PHOSPHATIDYLTRANSFERASE-RELATED"/>
    <property type="match status" value="1"/>
</dbReference>
<proteinExistence type="inferred from homology"/>
<reference evidence="19" key="2">
    <citation type="submission" date="2021-04" db="EMBL/GenBank/DDBJ databases">
        <authorList>
            <person name="Gilroy R."/>
        </authorList>
    </citation>
    <scope>NUCLEOTIDE SEQUENCE</scope>
    <source>
        <strain evidence="19">CHK195-6426</strain>
    </source>
</reference>
<dbReference type="AlphaFoldDB" id="A0A9D1R5V4"/>
<evidence type="ECO:0000256" key="9">
    <source>
        <dbReference type="ARBA" id="ARBA00022692"/>
    </source>
</evidence>
<evidence type="ECO:0000256" key="11">
    <source>
        <dbReference type="ARBA" id="ARBA00023098"/>
    </source>
</evidence>
<dbReference type="Pfam" id="PF01066">
    <property type="entry name" value="CDP-OH_P_transf"/>
    <property type="match status" value="1"/>
</dbReference>
<protein>
    <recommendedName>
        <fullName evidence="6">CDP-diacylglycerol--glycerol-3-phosphate 3-phosphatidyltransferase</fullName>
        <ecNumber evidence="5">2.7.8.5</ecNumber>
    </recommendedName>
    <alternativeName>
        <fullName evidence="15">Phosphatidylglycerophosphate synthase</fullName>
    </alternativeName>
</protein>
<evidence type="ECO:0000256" key="18">
    <source>
        <dbReference type="SAM" id="Phobius"/>
    </source>
</evidence>
<name>A0A9D1R5V4_9FIRM</name>
<comment type="pathway">
    <text evidence="3">Phospholipid metabolism; phosphatidylglycerol biosynthesis; phosphatidylglycerol from CDP-diacylglycerol: step 1/2.</text>
</comment>
<evidence type="ECO:0000256" key="14">
    <source>
        <dbReference type="ARBA" id="ARBA00023264"/>
    </source>
</evidence>
<evidence type="ECO:0000256" key="15">
    <source>
        <dbReference type="ARBA" id="ARBA00033018"/>
    </source>
</evidence>
<feature type="transmembrane region" description="Helical" evidence="18">
    <location>
        <begin position="130"/>
        <end position="149"/>
    </location>
</feature>
<keyword evidence="10 18" id="KW-1133">Transmembrane helix</keyword>
<evidence type="ECO:0000256" key="5">
    <source>
        <dbReference type="ARBA" id="ARBA00013170"/>
    </source>
</evidence>
<dbReference type="InterPro" id="IPR048254">
    <property type="entry name" value="CDP_ALCOHOL_P_TRANSF_CS"/>
</dbReference>
<keyword evidence="12 18" id="KW-0472">Membrane</keyword>
<dbReference type="GO" id="GO:0016020">
    <property type="term" value="C:membrane"/>
    <property type="evidence" value="ECO:0007669"/>
    <property type="project" value="UniProtKB-SubCell"/>
</dbReference>
<dbReference type="Proteomes" id="UP000824265">
    <property type="component" value="Unassembled WGS sequence"/>
</dbReference>
<dbReference type="PIRSF" id="PIRSF000847">
    <property type="entry name" value="Phos_ph_gly_syn"/>
    <property type="match status" value="1"/>
</dbReference>
<dbReference type="GO" id="GO:0046474">
    <property type="term" value="P:glycerophospholipid biosynthetic process"/>
    <property type="evidence" value="ECO:0007669"/>
    <property type="project" value="TreeGrafter"/>
</dbReference>
<organism evidence="19 20">
    <name type="scientific">Candidatus Acetatifactor stercoripullorum</name>
    <dbReference type="NCBI Taxonomy" id="2838414"/>
    <lineage>
        <taxon>Bacteria</taxon>
        <taxon>Bacillati</taxon>
        <taxon>Bacillota</taxon>
        <taxon>Clostridia</taxon>
        <taxon>Lachnospirales</taxon>
        <taxon>Lachnospiraceae</taxon>
        <taxon>Acetatifactor</taxon>
    </lineage>
</organism>
<feature type="transmembrane region" description="Helical" evidence="18">
    <location>
        <begin position="155"/>
        <end position="175"/>
    </location>
</feature>
<dbReference type="InterPro" id="IPR043130">
    <property type="entry name" value="CDP-OH_PTrfase_TM_dom"/>
</dbReference>
<dbReference type="InterPro" id="IPR004570">
    <property type="entry name" value="Phosphatidylglycerol_P_synth"/>
</dbReference>
<dbReference type="EC" id="2.7.8.5" evidence="5"/>
<evidence type="ECO:0000256" key="3">
    <source>
        <dbReference type="ARBA" id="ARBA00005042"/>
    </source>
</evidence>
<keyword evidence="13" id="KW-0594">Phospholipid biosynthesis</keyword>
<dbReference type="PROSITE" id="PS00379">
    <property type="entry name" value="CDP_ALCOHOL_P_TRANSF"/>
    <property type="match status" value="1"/>
</dbReference>
<keyword evidence="9 18" id="KW-0812">Transmembrane</keyword>
<accession>A0A9D1R5V4</accession>
<comment type="similarity">
    <text evidence="4 17">Belongs to the CDP-alcohol phosphatidyltransferase class-I family.</text>
</comment>
<evidence type="ECO:0000256" key="2">
    <source>
        <dbReference type="ARBA" id="ARBA00004141"/>
    </source>
</evidence>
<keyword evidence="8 17" id="KW-0808">Transferase</keyword>